<reference evidence="8" key="1">
    <citation type="submission" date="2017-12" db="EMBL/GenBank/DDBJ databases">
        <authorList>
            <person name="Diaz M."/>
        </authorList>
    </citation>
    <scope>NUCLEOTIDE SEQUENCE [LARGE SCALE GENOMIC DNA]</scope>
    <source>
        <strain evidence="8">FI11154</strain>
    </source>
</reference>
<dbReference type="PANTHER" id="PTHR44688">
    <property type="entry name" value="DNA-BINDING TRANSCRIPTIONAL ACTIVATOR DEVR_DOSR"/>
    <property type="match status" value="1"/>
</dbReference>
<dbReference type="Gene3D" id="3.30.450.80">
    <property type="entry name" value="Transcription factor LuxR-like, autoinducer-binding domain"/>
    <property type="match status" value="1"/>
</dbReference>
<evidence type="ECO:0000313" key="8">
    <source>
        <dbReference type="Proteomes" id="UP000246073"/>
    </source>
</evidence>
<evidence type="ECO:0000256" key="3">
    <source>
        <dbReference type="ARBA" id="ARBA00023015"/>
    </source>
</evidence>
<dbReference type="Pfam" id="PF03472">
    <property type="entry name" value="Autoind_bind"/>
    <property type="match status" value="1"/>
</dbReference>
<protein>
    <recommendedName>
        <fullName evidence="1">HTH-type quorum sensing-dependent transcriptional regulator VjbR</fullName>
    </recommendedName>
</protein>
<dbReference type="SUPFAM" id="SSF46894">
    <property type="entry name" value="C-terminal effector domain of the bipartite response regulators"/>
    <property type="match status" value="1"/>
</dbReference>
<organism evidence="7 8">
    <name type="scientific">Ochrobactrum soli</name>
    <dbReference type="NCBI Taxonomy" id="2448455"/>
    <lineage>
        <taxon>Bacteria</taxon>
        <taxon>Pseudomonadati</taxon>
        <taxon>Pseudomonadota</taxon>
        <taxon>Alphaproteobacteria</taxon>
        <taxon>Hyphomicrobiales</taxon>
        <taxon>Brucellaceae</taxon>
        <taxon>Brucella/Ochrobactrum group</taxon>
        <taxon>Ochrobactrum</taxon>
    </lineage>
</organism>
<proteinExistence type="predicted"/>
<dbReference type="InterPro" id="IPR036693">
    <property type="entry name" value="TF_LuxR_autoind-bd_dom_sf"/>
</dbReference>
<dbReference type="EMBL" id="OOFM01000005">
    <property type="protein sequence ID" value="SPL64331.1"/>
    <property type="molecule type" value="Genomic_DNA"/>
</dbReference>
<dbReference type="PROSITE" id="PS50043">
    <property type="entry name" value="HTH_LUXR_2"/>
    <property type="match status" value="1"/>
</dbReference>
<dbReference type="AlphaFoldDB" id="A0A2P9HJK1"/>
<keyword evidence="5" id="KW-0804">Transcription</keyword>
<evidence type="ECO:0000313" key="7">
    <source>
        <dbReference type="EMBL" id="SPL64331.1"/>
    </source>
</evidence>
<dbReference type="PANTHER" id="PTHR44688:SF16">
    <property type="entry name" value="DNA-BINDING TRANSCRIPTIONAL ACTIVATOR DEVR_DOSR"/>
    <property type="match status" value="1"/>
</dbReference>
<dbReference type="PROSITE" id="PS00622">
    <property type="entry name" value="HTH_LUXR_1"/>
    <property type="match status" value="1"/>
</dbReference>
<accession>A0A2P9HJK1</accession>
<evidence type="ECO:0000256" key="2">
    <source>
        <dbReference type="ARBA" id="ARBA00022654"/>
    </source>
</evidence>
<sequence length="238" mass="26584">MAAMKWELLCDAMQSAGNADKLFEYVKKYAREIGFDHVSYVMSVPSLNGAVKWVRYEDMPKGWTALYASKKYVEIDPLVRLGLHSIDPLVWSPKLFAETPQLWADLQAFGLKVGISQPCWAAQGVFGMLTFLRSGQPLTAAEVTALRRQLQLVTNLLHLSMFELVNVPRLNCASEVCLTAREREILRWTSEGKTAEIIGAILNISTRTVNFHISNVLTKLVAVNKVQAVAKARTFGLL</sequence>
<keyword evidence="3" id="KW-0805">Transcription regulation</keyword>
<dbReference type="Proteomes" id="UP000246073">
    <property type="component" value="Unassembled WGS sequence"/>
</dbReference>
<feature type="domain" description="HTH luxR-type" evidence="6">
    <location>
        <begin position="171"/>
        <end position="236"/>
    </location>
</feature>
<dbReference type="GO" id="GO:0009372">
    <property type="term" value="P:quorum sensing"/>
    <property type="evidence" value="ECO:0007669"/>
    <property type="project" value="UniProtKB-KW"/>
</dbReference>
<dbReference type="Pfam" id="PF00196">
    <property type="entry name" value="GerE"/>
    <property type="match status" value="1"/>
</dbReference>
<name>A0A2P9HJK1_9HYPH</name>
<keyword evidence="2" id="KW-0673">Quorum sensing</keyword>
<dbReference type="InterPro" id="IPR000792">
    <property type="entry name" value="Tscrpt_reg_LuxR_C"/>
</dbReference>
<dbReference type="GO" id="GO:0006355">
    <property type="term" value="P:regulation of DNA-templated transcription"/>
    <property type="evidence" value="ECO:0007669"/>
    <property type="project" value="InterPro"/>
</dbReference>
<dbReference type="GO" id="GO:0003677">
    <property type="term" value="F:DNA binding"/>
    <property type="evidence" value="ECO:0007669"/>
    <property type="project" value="UniProtKB-KW"/>
</dbReference>
<dbReference type="InterPro" id="IPR016032">
    <property type="entry name" value="Sig_transdc_resp-reg_C-effctor"/>
</dbReference>
<evidence type="ECO:0000259" key="6">
    <source>
        <dbReference type="PROSITE" id="PS50043"/>
    </source>
</evidence>
<gene>
    <name evidence="7" type="ORF">OHAE_198</name>
</gene>
<evidence type="ECO:0000256" key="1">
    <source>
        <dbReference type="ARBA" id="ARBA00015288"/>
    </source>
</evidence>
<dbReference type="CDD" id="cd06170">
    <property type="entry name" value="LuxR_C_like"/>
    <property type="match status" value="1"/>
</dbReference>
<evidence type="ECO:0000256" key="5">
    <source>
        <dbReference type="ARBA" id="ARBA00023163"/>
    </source>
</evidence>
<keyword evidence="4" id="KW-0238">DNA-binding</keyword>
<dbReference type="SUPFAM" id="SSF75516">
    <property type="entry name" value="Pheromone-binding domain of LuxR-like quorum-sensing transcription factors"/>
    <property type="match status" value="1"/>
</dbReference>
<dbReference type="InterPro" id="IPR036388">
    <property type="entry name" value="WH-like_DNA-bd_sf"/>
</dbReference>
<dbReference type="PRINTS" id="PR00038">
    <property type="entry name" value="HTHLUXR"/>
</dbReference>
<dbReference type="Gene3D" id="1.10.10.10">
    <property type="entry name" value="Winged helix-like DNA-binding domain superfamily/Winged helix DNA-binding domain"/>
    <property type="match status" value="1"/>
</dbReference>
<evidence type="ECO:0000256" key="4">
    <source>
        <dbReference type="ARBA" id="ARBA00023125"/>
    </source>
</evidence>
<dbReference type="InterPro" id="IPR005143">
    <property type="entry name" value="TF_LuxR_autoind-bd_dom"/>
</dbReference>
<dbReference type="SMART" id="SM00421">
    <property type="entry name" value="HTH_LUXR"/>
    <property type="match status" value="1"/>
</dbReference>